<dbReference type="Pfam" id="PF04909">
    <property type="entry name" value="Amidohydro_2"/>
    <property type="match status" value="1"/>
</dbReference>
<proteinExistence type="predicted"/>
<comment type="caution">
    <text evidence="2">The sequence shown here is derived from an EMBL/GenBank/DDBJ whole genome shotgun (WGS) entry which is preliminary data.</text>
</comment>
<dbReference type="Proteomes" id="UP000886858">
    <property type="component" value="Unassembled WGS sequence"/>
</dbReference>
<accession>A0A9D2L0E8</accession>
<dbReference type="EMBL" id="DWYY01000116">
    <property type="protein sequence ID" value="HJA93568.1"/>
    <property type="molecule type" value="Genomic_DNA"/>
</dbReference>
<dbReference type="SUPFAM" id="SSF51556">
    <property type="entry name" value="Metallo-dependent hydrolases"/>
    <property type="match status" value="1"/>
</dbReference>
<sequence>MEKETDYGIIDFHVHPYLTAEENLCMYLESFSLTYQEAAEDLRRAGITHICGSVLSREAYDPKKGFEPLRRLNEQAMEVKEKYGGFYTPGFHIHPAFVEESLATLEWMHENGCLLIGELVPYMHGWAEFGMDYASPELREILALAGEYGMVVSYHTMAEQQEQMETMIAQNPQVTFVAAHPQERPSFLMHLERLVKYENAYLDLSGTGLFRYGLLRKGIQTAGAGKFLFGTDYPITNPGMYVHAVLGEHIGEEDRRLIFAGNARRLLGLKLEAMEA</sequence>
<evidence type="ECO:0000313" key="2">
    <source>
        <dbReference type="EMBL" id="HJA93568.1"/>
    </source>
</evidence>
<reference evidence="2" key="1">
    <citation type="journal article" date="2021" name="PeerJ">
        <title>Extensive microbial diversity within the chicken gut microbiome revealed by metagenomics and culture.</title>
        <authorList>
            <person name="Gilroy R."/>
            <person name="Ravi A."/>
            <person name="Getino M."/>
            <person name="Pursley I."/>
            <person name="Horton D.L."/>
            <person name="Alikhan N.F."/>
            <person name="Baker D."/>
            <person name="Gharbi K."/>
            <person name="Hall N."/>
            <person name="Watson M."/>
            <person name="Adriaenssens E.M."/>
            <person name="Foster-Nyarko E."/>
            <person name="Jarju S."/>
            <person name="Secka A."/>
            <person name="Antonio M."/>
            <person name="Oren A."/>
            <person name="Chaudhuri R.R."/>
            <person name="La Ragione R."/>
            <person name="Hildebrand F."/>
            <person name="Pallen M.J."/>
        </authorList>
    </citation>
    <scope>NUCLEOTIDE SEQUENCE</scope>
    <source>
        <strain evidence="2">CHK179-7159</strain>
    </source>
</reference>
<dbReference type="Gene3D" id="3.20.20.140">
    <property type="entry name" value="Metal-dependent hydrolases"/>
    <property type="match status" value="1"/>
</dbReference>
<dbReference type="GO" id="GO:0016787">
    <property type="term" value="F:hydrolase activity"/>
    <property type="evidence" value="ECO:0007669"/>
    <property type="project" value="InterPro"/>
</dbReference>
<evidence type="ECO:0000313" key="3">
    <source>
        <dbReference type="Proteomes" id="UP000886858"/>
    </source>
</evidence>
<dbReference type="InterPro" id="IPR032466">
    <property type="entry name" value="Metal_Hydrolase"/>
</dbReference>
<organism evidence="2 3">
    <name type="scientific">Candidatus Eisenbergiella merdipullorum</name>
    <dbReference type="NCBI Taxonomy" id="2838553"/>
    <lineage>
        <taxon>Bacteria</taxon>
        <taxon>Bacillati</taxon>
        <taxon>Bacillota</taxon>
        <taxon>Clostridia</taxon>
        <taxon>Lachnospirales</taxon>
        <taxon>Lachnospiraceae</taxon>
        <taxon>Eisenbergiella</taxon>
    </lineage>
</organism>
<reference evidence="2" key="2">
    <citation type="submission" date="2021-04" db="EMBL/GenBank/DDBJ databases">
        <authorList>
            <person name="Gilroy R."/>
        </authorList>
    </citation>
    <scope>NUCLEOTIDE SEQUENCE</scope>
    <source>
        <strain evidence="2">CHK179-7159</strain>
    </source>
</reference>
<gene>
    <name evidence="2" type="ORF">H9717_10735</name>
</gene>
<protein>
    <submittedName>
        <fullName evidence="2">Amidohydrolase</fullName>
    </submittedName>
</protein>
<evidence type="ECO:0000259" key="1">
    <source>
        <dbReference type="Pfam" id="PF04909"/>
    </source>
</evidence>
<dbReference type="InterPro" id="IPR006680">
    <property type="entry name" value="Amidohydro-rel"/>
</dbReference>
<name>A0A9D2L0E8_9FIRM</name>
<feature type="domain" description="Amidohydrolase-related" evidence="1">
    <location>
        <begin position="10"/>
        <end position="269"/>
    </location>
</feature>
<dbReference type="AlphaFoldDB" id="A0A9D2L0E8"/>